<organism evidence="1 2">
    <name type="scientific">Araneus ventricosus</name>
    <name type="common">Orbweaver spider</name>
    <name type="synonym">Epeira ventricosa</name>
    <dbReference type="NCBI Taxonomy" id="182803"/>
    <lineage>
        <taxon>Eukaryota</taxon>
        <taxon>Metazoa</taxon>
        <taxon>Ecdysozoa</taxon>
        <taxon>Arthropoda</taxon>
        <taxon>Chelicerata</taxon>
        <taxon>Arachnida</taxon>
        <taxon>Araneae</taxon>
        <taxon>Araneomorphae</taxon>
        <taxon>Entelegynae</taxon>
        <taxon>Araneoidea</taxon>
        <taxon>Araneidae</taxon>
        <taxon>Araneus</taxon>
    </lineage>
</organism>
<name>A0A4Y2JRG5_ARAVE</name>
<protein>
    <submittedName>
        <fullName evidence="1">Uncharacterized protein</fullName>
    </submittedName>
</protein>
<evidence type="ECO:0000313" key="1">
    <source>
        <dbReference type="EMBL" id="GBM92554.1"/>
    </source>
</evidence>
<dbReference type="Proteomes" id="UP000499080">
    <property type="component" value="Unassembled WGS sequence"/>
</dbReference>
<reference evidence="1 2" key="1">
    <citation type="journal article" date="2019" name="Sci. Rep.">
        <title>Orb-weaving spider Araneus ventricosus genome elucidates the spidroin gene catalogue.</title>
        <authorList>
            <person name="Kono N."/>
            <person name="Nakamura H."/>
            <person name="Ohtoshi R."/>
            <person name="Moran D.A.P."/>
            <person name="Shinohara A."/>
            <person name="Yoshida Y."/>
            <person name="Fujiwara M."/>
            <person name="Mori M."/>
            <person name="Tomita M."/>
            <person name="Arakawa K."/>
        </authorList>
    </citation>
    <scope>NUCLEOTIDE SEQUENCE [LARGE SCALE GENOMIC DNA]</scope>
</reference>
<keyword evidence="2" id="KW-1185">Reference proteome</keyword>
<evidence type="ECO:0000313" key="2">
    <source>
        <dbReference type="Proteomes" id="UP000499080"/>
    </source>
</evidence>
<gene>
    <name evidence="1" type="ORF">AVEN_272846_1</name>
</gene>
<accession>A0A4Y2JRG5</accession>
<proteinExistence type="predicted"/>
<comment type="caution">
    <text evidence="1">The sequence shown here is derived from an EMBL/GenBank/DDBJ whole genome shotgun (WGS) entry which is preliminary data.</text>
</comment>
<dbReference type="EMBL" id="BGPR01003798">
    <property type="protein sequence ID" value="GBM92554.1"/>
    <property type="molecule type" value="Genomic_DNA"/>
</dbReference>
<dbReference type="AlphaFoldDB" id="A0A4Y2JRG5"/>
<sequence>MRTDFLLLPTQGQSGVILPRAQALLPEIATSTHAHGVSFKREKVCDYTDRKAVSPLTDLVQNFIRTYIHDDKTVYQILSIQLFKFLSYSVRMTADIQTDRLPFDGFCPKFDRNLQIMFKGHVPNFIPVALIVFELSCSQTDIIPKLCFSDSGRSKTRRFVKISSSNFLTITILSLSLLRIREGKKPTFSFLRYTTAPSVSDFSTERDLILKKYASEEFSILLYHYTEFCHFLVNNNLLSVVIPFNIIHFRCTLSYDNIRINGKQSSRAGLAGAILVLDLHSNLLFPNIQFFSLVILTIRFEATRGLLLDEPHNFEPRSGDEDDT</sequence>